<name>A0A2S7K697_9PROT</name>
<reference evidence="2 3" key="1">
    <citation type="submission" date="2017-12" db="EMBL/GenBank/DDBJ databases">
        <authorList>
            <person name="Hurst M.R.H."/>
        </authorList>
    </citation>
    <scope>NUCLEOTIDE SEQUENCE [LARGE SCALE GENOMIC DNA]</scope>
    <source>
        <strain evidence="2 3">SY-3-19</strain>
    </source>
</reference>
<dbReference type="InterPro" id="IPR019587">
    <property type="entry name" value="Polyketide_cyclase/dehydratase"/>
</dbReference>
<keyword evidence="1" id="KW-0812">Transmembrane</keyword>
<dbReference type="Pfam" id="PF10604">
    <property type="entry name" value="Polyketide_cyc2"/>
    <property type="match status" value="1"/>
</dbReference>
<evidence type="ECO:0000256" key="1">
    <source>
        <dbReference type="SAM" id="Phobius"/>
    </source>
</evidence>
<dbReference type="Gene3D" id="3.30.530.20">
    <property type="match status" value="1"/>
</dbReference>
<feature type="transmembrane region" description="Helical" evidence="1">
    <location>
        <begin position="20"/>
        <end position="37"/>
    </location>
</feature>
<comment type="caution">
    <text evidence="2">The sequence shown here is derived from an EMBL/GenBank/DDBJ whole genome shotgun (WGS) entry which is preliminary data.</text>
</comment>
<keyword evidence="1" id="KW-0472">Membrane</keyword>
<dbReference type="OrthoDB" id="9807923at2"/>
<keyword evidence="1" id="KW-1133">Transmembrane helix</keyword>
<dbReference type="SUPFAM" id="SSF55961">
    <property type="entry name" value="Bet v1-like"/>
    <property type="match status" value="1"/>
</dbReference>
<evidence type="ECO:0000313" key="2">
    <source>
        <dbReference type="EMBL" id="PQA88012.1"/>
    </source>
</evidence>
<protein>
    <recommendedName>
        <fullName evidence="4">Polyketide cyclase</fullName>
    </recommendedName>
</protein>
<dbReference type="Proteomes" id="UP000239504">
    <property type="component" value="Unassembled WGS sequence"/>
</dbReference>
<proteinExistence type="predicted"/>
<dbReference type="EMBL" id="PJCH01000005">
    <property type="protein sequence ID" value="PQA88012.1"/>
    <property type="molecule type" value="Genomic_DNA"/>
</dbReference>
<keyword evidence="3" id="KW-1185">Reference proteome</keyword>
<dbReference type="InterPro" id="IPR023393">
    <property type="entry name" value="START-like_dom_sf"/>
</dbReference>
<organism evidence="2 3">
    <name type="scientific">Hyphococcus luteus</name>
    <dbReference type="NCBI Taxonomy" id="2058213"/>
    <lineage>
        <taxon>Bacteria</taxon>
        <taxon>Pseudomonadati</taxon>
        <taxon>Pseudomonadota</taxon>
        <taxon>Alphaproteobacteria</taxon>
        <taxon>Parvularculales</taxon>
        <taxon>Parvularculaceae</taxon>
        <taxon>Hyphococcus</taxon>
    </lineage>
</organism>
<evidence type="ECO:0000313" key="3">
    <source>
        <dbReference type="Proteomes" id="UP000239504"/>
    </source>
</evidence>
<dbReference type="AlphaFoldDB" id="A0A2S7K697"/>
<accession>A0A2S7K697</accession>
<evidence type="ECO:0008006" key="4">
    <source>
        <dbReference type="Google" id="ProtNLM"/>
    </source>
</evidence>
<sequence>MPLLPFSHAHQGETMAGSFFKNVASLLIALFALGYVLPDRAHVERDVVIDAPPEKIFALISDLKSWKEWAPLSSIAPQADDHLNGAGQAFEIQSAHLLPARFTQEIVAAAEPARLVTRTRLAGLGETDSAFTLLPDEDGAVRVVWSLDSNLRDHAPFLLKPFWTYASYFAEPALGPASERSLAKLKRVAEAG</sequence>
<gene>
    <name evidence="2" type="ORF">CW354_06670</name>
</gene>